<evidence type="ECO:0000256" key="1">
    <source>
        <dbReference type="ARBA" id="ARBA00022679"/>
    </source>
</evidence>
<keyword evidence="6" id="KW-0695">RNA-directed DNA polymerase</keyword>
<evidence type="ECO:0000256" key="5">
    <source>
        <dbReference type="ARBA" id="ARBA00022801"/>
    </source>
</evidence>
<keyword evidence="11" id="KW-1185">Reference proteome</keyword>
<dbReference type="Pfam" id="PF17921">
    <property type="entry name" value="Integrase_H2C2"/>
    <property type="match status" value="1"/>
</dbReference>
<dbReference type="InterPro" id="IPR041373">
    <property type="entry name" value="RT_RNaseH"/>
</dbReference>
<feature type="domain" description="Integrase zinc-binding" evidence="9">
    <location>
        <begin position="269"/>
        <end position="308"/>
    </location>
</feature>
<feature type="domain" description="Reverse transcriptase RNase H-like" evidence="8">
    <location>
        <begin position="101"/>
        <end position="197"/>
    </location>
</feature>
<dbReference type="PANTHER" id="PTHR37984">
    <property type="entry name" value="PROTEIN CBG26694"/>
    <property type="match status" value="1"/>
</dbReference>
<dbReference type="PANTHER" id="PTHR37984:SF5">
    <property type="entry name" value="PROTEIN NYNRIN-LIKE"/>
    <property type="match status" value="1"/>
</dbReference>
<evidence type="ECO:0000256" key="6">
    <source>
        <dbReference type="ARBA" id="ARBA00022918"/>
    </source>
</evidence>
<dbReference type="Pfam" id="PF17917">
    <property type="entry name" value="RT_RNaseH"/>
    <property type="match status" value="1"/>
</dbReference>
<evidence type="ECO:0000259" key="8">
    <source>
        <dbReference type="Pfam" id="PF17917"/>
    </source>
</evidence>
<evidence type="ECO:0000256" key="7">
    <source>
        <dbReference type="ARBA" id="ARBA00039658"/>
    </source>
</evidence>
<keyword evidence="1" id="KW-0808">Transferase</keyword>
<dbReference type="Gene3D" id="1.10.340.70">
    <property type="match status" value="1"/>
</dbReference>
<comment type="caution">
    <text evidence="10">The sequence shown here is derived from an EMBL/GenBank/DDBJ whole genome shotgun (WGS) entry which is preliminary data.</text>
</comment>
<reference evidence="10 11" key="1">
    <citation type="submission" date="2023-09" db="EMBL/GenBank/DDBJ databases">
        <authorList>
            <person name="Wang M."/>
        </authorList>
    </citation>
    <scope>NUCLEOTIDE SEQUENCE [LARGE SCALE GENOMIC DNA]</scope>
    <source>
        <strain evidence="10">GT-2023</strain>
        <tissue evidence="10">Liver</tissue>
    </source>
</reference>
<evidence type="ECO:0000256" key="3">
    <source>
        <dbReference type="ARBA" id="ARBA00022722"/>
    </source>
</evidence>
<name>A0ABR3LCR6_9TELE</name>
<keyword evidence="5" id="KW-0378">Hydrolase</keyword>
<dbReference type="CDD" id="cd09274">
    <property type="entry name" value="RNase_HI_RT_Ty3"/>
    <property type="match status" value="1"/>
</dbReference>
<gene>
    <name evidence="10" type="ORF">QQF64_020499</name>
</gene>
<sequence>MPFGLANSPLCFQAFINEHVRVVLQRLIDHQLYAKCEKCEFHLSKISFLGYIISLEGVAMDDKKVNVVLKWPQPTTLKELQRFLGFANFYRRFIHHFSTVAAPLTAMAVLSQRQGNPPKMFPCAFYLHKLSPAERNYDVGNRELLAIKAALEEWRHWLEGAKHPFTVLTDHRNLEYLQTAKRLNHRQARWALFFTRFNFRVTYRPATQNTKAEALSRINEAQSDPGTPENILPPSLIVAPVVWDLMTEISEAQLQDPPPVTCPPDLTYVPLPLREQVLTKVHCSPSSGHPGITATLELLSNRFWWPSASSNNAPLATCPKSRATYQLAFCNRFPSRNAPGLISP</sequence>
<keyword evidence="3" id="KW-0540">Nuclease</keyword>
<evidence type="ECO:0000313" key="11">
    <source>
        <dbReference type="Proteomes" id="UP001558613"/>
    </source>
</evidence>
<dbReference type="SUPFAM" id="SSF56672">
    <property type="entry name" value="DNA/RNA polymerases"/>
    <property type="match status" value="1"/>
</dbReference>
<accession>A0ABR3LCR6</accession>
<organism evidence="10 11">
    <name type="scientific">Cirrhinus molitorella</name>
    <name type="common">mud carp</name>
    <dbReference type="NCBI Taxonomy" id="172907"/>
    <lineage>
        <taxon>Eukaryota</taxon>
        <taxon>Metazoa</taxon>
        <taxon>Chordata</taxon>
        <taxon>Craniata</taxon>
        <taxon>Vertebrata</taxon>
        <taxon>Euteleostomi</taxon>
        <taxon>Actinopterygii</taxon>
        <taxon>Neopterygii</taxon>
        <taxon>Teleostei</taxon>
        <taxon>Ostariophysi</taxon>
        <taxon>Cypriniformes</taxon>
        <taxon>Cyprinidae</taxon>
        <taxon>Labeoninae</taxon>
        <taxon>Labeonini</taxon>
        <taxon>Cirrhinus</taxon>
    </lineage>
</organism>
<dbReference type="InterPro" id="IPR041588">
    <property type="entry name" value="Integrase_H2C2"/>
</dbReference>
<dbReference type="Gene3D" id="3.30.70.270">
    <property type="match status" value="2"/>
</dbReference>
<dbReference type="InterPro" id="IPR043128">
    <property type="entry name" value="Rev_trsase/Diguanyl_cyclase"/>
</dbReference>
<keyword evidence="2" id="KW-0548">Nucleotidyltransferase</keyword>
<protein>
    <recommendedName>
        <fullName evidence="7">Gypsy retrotransposon integrase-like protein 1</fullName>
    </recommendedName>
</protein>
<keyword evidence="4" id="KW-0255">Endonuclease</keyword>
<proteinExistence type="predicted"/>
<evidence type="ECO:0000259" key="9">
    <source>
        <dbReference type="Pfam" id="PF17921"/>
    </source>
</evidence>
<dbReference type="InterPro" id="IPR043502">
    <property type="entry name" value="DNA/RNA_pol_sf"/>
</dbReference>
<evidence type="ECO:0000256" key="2">
    <source>
        <dbReference type="ARBA" id="ARBA00022695"/>
    </source>
</evidence>
<dbReference type="EMBL" id="JAYMGO010000023">
    <property type="protein sequence ID" value="KAL1249494.1"/>
    <property type="molecule type" value="Genomic_DNA"/>
</dbReference>
<dbReference type="Proteomes" id="UP001558613">
    <property type="component" value="Unassembled WGS sequence"/>
</dbReference>
<dbReference type="InterPro" id="IPR050951">
    <property type="entry name" value="Retrovirus_Pol_polyprotein"/>
</dbReference>
<evidence type="ECO:0000256" key="4">
    <source>
        <dbReference type="ARBA" id="ARBA00022759"/>
    </source>
</evidence>
<evidence type="ECO:0000313" key="10">
    <source>
        <dbReference type="EMBL" id="KAL1249494.1"/>
    </source>
</evidence>